<feature type="compositionally biased region" description="Polar residues" evidence="7">
    <location>
        <begin position="412"/>
        <end position="421"/>
    </location>
</feature>
<evidence type="ECO:0000256" key="4">
    <source>
        <dbReference type="ARBA" id="ARBA00022692"/>
    </source>
</evidence>
<evidence type="ECO:0000256" key="7">
    <source>
        <dbReference type="SAM" id="MobiDB-lite"/>
    </source>
</evidence>
<feature type="transmembrane region" description="Helical" evidence="8">
    <location>
        <begin position="227"/>
        <end position="249"/>
    </location>
</feature>
<evidence type="ECO:0000256" key="5">
    <source>
        <dbReference type="ARBA" id="ARBA00022989"/>
    </source>
</evidence>
<dbReference type="InterPro" id="IPR011701">
    <property type="entry name" value="MFS"/>
</dbReference>
<evidence type="ECO:0000256" key="3">
    <source>
        <dbReference type="ARBA" id="ARBA00022475"/>
    </source>
</evidence>
<dbReference type="InterPro" id="IPR020846">
    <property type="entry name" value="MFS_dom"/>
</dbReference>
<dbReference type="Pfam" id="PF07690">
    <property type="entry name" value="MFS_1"/>
    <property type="match status" value="1"/>
</dbReference>
<dbReference type="EMBL" id="CP144913">
    <property type="protein sequence ID" value="WXB77715.1"/>
    <property type="molecule type" value="Genomic_DNA"/>
</dbReference>
<dbReference type="Proteomes" id="UP001382727">
    <property type="component" value="Chromosome"/>
</dbReference>
<evidence type="ECO:0000313" key="11">
    <source>
        <dbReference type="Proteomes" id="UP001382727"/>
    </source>
</evidence>
<feature type="transmembrane region" description="Helical" evidence="8">
    <location>
        <begin position="88"/>
        <end position="107"/>
    </location>
</feature>
<evidence type="ECO:0000313" key="10">
    <source>
        <dbReference type="EMBL" id="WXB77715.1"/>
    </source>
</evidence>
<evidence type="ECO:0000256" key="8">
    <source>
        <dbReference type="SAM" id="Phobius"/>
    </source>
</evidence>
<feature type="transmembrane region" description="Helical" evidence="8">
    <location>
        <begin position="57"/>
        <end position="76"/>
    </location>
</feature>
<keyword evidence="2" id="KW-0813">Transport</keyword>
<proteinExistence type="predicted"/>
<keyword evidence="6 8" id="KW-0472">Membrane</keyword>
<dbReference type="Gene3D" id="1.20.1250.20">
    <property type="entry name" value="MFS general substrate transporter like domains"/>
    <property type="match status" value="1"/>
</dbReference>
<feature type="transmembrane region" description="Helical" evidence="8">
    <location>
        <begin position="113"/>
        <end position="134"/>
    </location>
</feature>
<accession>A0ABZ2MKX4</accession>
<feature type="transmembrane region" description="Helical" evidence="8">
    <location>
        <begin position="314"/>
        <end position="336"/>
    </location>
</feature>
<keyword evidence="4 8" id="KW-0812">Transmembrane</keyword>
<evidence type="ECO:0000256" key="2">
    <source>
        <dbReference type="ARBA" id="ARBA00022448"/>
    </source>
</evidence>
<feature type="region of interest" description="Disordered" evidence="7">
    <location>
        <begin position="402"/>
        <end position="421"/>
    </location>
</feature>
<dbReference type="PROSITE" id="PS50850">
    <property type="entry name" value="MFS"/>
    <property type="match status" value="1"/>
</dbReference>
<keyword evidence="5 8" id="KW-1133">Transmembrane helix</keyword>
<dbReference type="SUPFAM" id="SSF103473">
    <property type="entry name" value="MFS general substrate transporter"/>
    <property type="match status" value="1"/>
</dbReference>
<keyword evidence="11" id="KW-1185">Reference proteome</keyword>
<feature type="transmembrane region" description="Helical" evidence="8">
    <location>
        <begin position="287"/>
        <end position="308"/>
    </location>
</feature>
<keyword evidence="3" id="KW-1003">Cell membrane</keyword>
<reference evidence="10 11" key="1">
    <citation type="submission" date="2024-02" db="EMBL/GenBank/DDBJ databases">
        <title>Janibacter sp. nov., isolated from gut of marine sandworm.</title>
        <authorList>
            <person name="Kim B."/>
            <person name="Jun M.O."/>
            <person name="Shin N.-R."/>
        </authorList>
    </citation>
    <scope>NUCLEOTIDE SEQUENCE [LARGE SCALE GENOMIC DNA]</scope>
    <source>
        <strain evidence="10 11">A1S7</strain>
    </source>
</reference>
<feature type="compositionally biased region" description="Basic and acidic residues" evidence="7">
    <location>
        <begin position="402"/>
        <end position="411"/>
    </location>
</feature>
<dbReference type="PANTHER" id="PTHR23517:SF3">
    <property type="entry name" value="INTEGRAL MEMBRANE TRANSPORT PROTEIN"/>
    <property type="match status" value="1"/>
</dbReference>
<feature type="transmembrane region" description="Helical" evidence="8">
    <location>
        <begin position="375"/>
        <end position="398"/>
    </location>
</feature>
<feature type="transmembrane region" description="Helical" evidence="8">
    <location>
        <begin position="348"/>
        <end position="369"/>
    </location>
</feature>
<evidence type="ECO:0000259" key="9">
    <source>
        <dbReference type="PROSITE" id="PS50850"/>
    </source>
</evidence>
<comment type="subcellular location">
    <subcellularLocation>
        <location evidence="1">Cell membrane</location>
        <topology evidence="1">Multi-pass membrane protein</topology>
    </subcellularLocation>
</comment>
<feature type="transmembrane region" description="Helical" evidence="8">
    <location>
        <begin position="173"/>
        <end position="193"/>
    </location>
</feature>
<sequence length="421" mass="43110">MGQRTFAPTRPVAMPSSGRRRAIWVTLAALLAAGWSTNHFAALLPVLAEVEHIAKPGLDAAFGLYALGLLPGLLLGGGLSDRRGRRPVVLTGLVLCGGGNLVMLIWPTLAGVMLGRLVVGVGVGLVASAGTAWAGDHDAAKGAARAGVVLTTGFAAGPLASGLIAQFTPGETGLVVAFAVPVLLTGVSALLCLRPDYASVVAPHRTPRPPRDGSSAPFVEDRRLGPALAAALPMTLWVFSCVTVAMIVLTERIGGQYGGPMLPAVAAVLALGTGIVVQLGTRRIAGWRPLGVVGAGLAATAFLISGVAGSRMSIATFVLCSIVFGAAYGLCLGQGLRDVDRLAPRSTRGLVIGIFYVVTYTGFALPFVLNTYQDSIGAAAPMLVLAALAAASALTRLVQVRQGDHRQDTHPGSRSTASRPR</sequence>
<dbReference type="RefSeq" id="WP_338751864.1">
    <property type="nucleotide sequence ID" value="NZ_CP144913.1"/>
</dbReference>
<feature type="domain" description="Major facilitator superfamily (MFS) profile" evidence="9">
    <location>
        <begin position="22"/>
        <end position="404"/>
    </location>
</feature>
<gene>
    <name evidence="10" type="ORF">V1351_06475</name>
</gene>
<name>A0ABZ2MKX4_9MICO</name>
<evidence type="ECO:0000256" key="1">
    <source>
        <dbReference type="ARBA" id="ARBA00004651"/>
    </source>
</evidence>
<feature type="transmembrane region" description="Helical" evidence="8">
    <location>
        <begin position="261"/>
        <end position="280"/>
    </location>
</feature>
<feature type="transmembrane region" description="Helical" evidence="8">
    <location>
        <begin position="146"/>
        <end position="167"/>
    </location>
</feature>
<dbReference type="InterPro" id="IPR036259">
    <property type="entry name" value="MFS_trans_sf"/>
</dbReference>
<evidence type="ECO:0000256" key="6">
    <source>
        <dbReference type="ARBA" id="ARBA00023136"/>
    </source>
</evidence>
<dbReference type="InterPro" id="IPR050171">
    <property type="entry name" value="MFS_Transporters"/>
</dbReference>
<dbReference type="PANTHER" id="PTHR23517">
    <property type="entry name" value="RESISTANCE PROTEIN MDTM, PUTATIVE-RELATED-RELATED"/>
    <property type="match status" value="1"/>
</dbReference>
<protein>
    <submittedName>
        <fullName evidence="10">MFS transporter</fullName>
    </submittedName>
</protein>
<organism evidence="10 11">
    <name type="scientific">Janibacter alittae</name>
    <dbReference type="NCBI Taxonomy" id="3115209"/>
    <lineage>
        <taxon>Bacteria</taxon>
        <taxon>Bacillati</taxon>
        <taxon>Actinomycetota</taxon>
        <taxon>Actinomycetes</taxon>
        <taxon>Micrococcales</taxon>
        <taxon>Intrasporangiaceae</taxon>
        <taxon>Janibacter</taxon>
    </lineage>
</organism>